<reference evidence="6 7" key="1">
    <citation type="submission" date="2020-06" db="EMBL/GenBank/DDBJ databases">
        <authorList>
            <person name="Cao W.R."/>
        </authorList>
    </citation>
    <scope>NUCLEOTIDE SEQUENCE [LARGE SCALE GENOMIC DNA]</scope>
    <source>
        <strain evidence="6 7">B1Z28</strain>
    </source>
</reference>
<proteinExistence type="inferred from homology"/>
<organism evidence="6 7">
    <name type="scientific">Ruegeria haliotis</name>
    <dbReference type="NCBI Taxonomy" id="2747601"/>
    <lineage>
        <taxon>Bacteria</taxon>
        <taxon>Pseudomonadati</taxon>
        <taxon>Pseudomonadota</taxon>
        <taxon>Alphaproteobacteria</taxon>
        <taxon>Rhodobacterales</taxon>
        <taxon>Roseobacteraceae</taxon>
        <taxon>Ruegeria</taxon>
    </lineage>
</organism>
<dbReference type="Pfam" id="PF03466">
    <property type="entry name" value="LysR_substrate"/>
    <property type="match status" value="1"/>
</dbReference>
<dbReference type="InterPro" id="IPR036388">
    <property type="entry name" value="WH-like_DNA-bd_sf"/>
</dbReference>
<dbReference type="SUPFAM" id="SSF46785">
    <property type="entry name" value="Winged helix' DNA-binding domain"/>
    <property type="match status" value="1"/>
</dbReference>
<evidence type="ECO:0000313" key="6">
    <source>
        <dbReference type="EMBL" id="NVO58491.1"/>
    </source>
</evidence>
<dbReference type="CDD" id="cd08422">
    <property type="entry name" value="PBP2_CrgA_like"/>
    <property type="match status" value="1"/>
</dbReference>
<dbReference type="InterPro" id="IPR036390">
    <property type="entry name" value="WH_DNA-bd_sf"/>
</dbReference>
<dbReference type="SUPFAM" id="SSF53850">
    <property type="entry name" value="Periplasmic binding protein-like II"/>
    <property type="match status" value="1"/>
</dbReference>
<keyword evidence="7" id="KW-1185">Reference proteome</keyword>
<dbReference type="PANTHER" id="PTHR30537:SF31">
    <property type="entry name" value="TRANSCRIPTIONAL REGULATOR, LYSR FAMILY"/>
    <property type="match status" value="1"/>
</dbReference>
<name>A0ABX2PYU6_9RHOB</name>
<dbReference type="InterPro" id="IPR005119">
    <property type="entry name" value="LysR_subst-bd"/>
</dbReference>
<comment type="similarity">
    <text evidence="1">Belongs to the LysR transcriptional regulatory family.</text>
</comment>
<comment type="caution">
    <text evidence="6">The sequence shown here is derived from an EMBL/GenBank/DDBJ whole genome shotgun (WGS) entry which is preliminary data.</text>
</comment>
<keyword evidence="4" id="KW-0804">Transcription</keyword>
<evidence type="ECO:0000256" key="2">
    <source>
        <dbReference type="ARBA" id="ARBA00023015"/>
    </source>
</evidence>
<evidence type="ECO:0000256" key="3">
    <source>
        <dbReference type="ARBA" id="ARBA00023125"/>
    </source>
</evidence>
<dbReference type="Gene3D" id="1.10.10.10">
    <property type="entry name" value="Winged helix-like DNA-binding domain superfamily/Winged helix DNA-binding domain"/>
    <property type="match status" value="1"/>
</dbReference>
<dbReference type="PROSITE" id="PS50931">
    <property type="entry name" value="HTH_LYSR"/>
    <property type="match status" value="1"/>
</dbReference>
<evidence type="ECO:0000256" key="1">
    <source>
        <dbReference type="ARBA" id="ARBA00009437"/>
    </source>
</evidence>
<sequence>MRLFLLWFNYAKQQNKVLKMEHRDLNDLAVFAAIAQAGSITGAAKNMKLPKSNVSRRLARLEDRLGVQLIERNTRSSRLTSIGICYADYCRLMVEEANAADAVVETSLGEPAGELRVSASVLVGQQIIAPAIAAYGQQFPKVQVILELTNRRANLIEDGFDLAFRIGEKPDSSMMSQAIGTFPFGLYASPDYLRSAGNPQSPRDLQHHRCLIMRSGFKTSRWKLQRDGEVIDFAANGDVVVNDFLTLRNLAIAGGGIAMLPAYVVHAECASNLLSAVLPNWCASSVPLSAIYPSRRGATLKQRAFIDHVRQVAENLT</sequence>
<dbReference type="EMBL" id="JABXWT010000028">
    <property type="protein sequence ID" value="NVO58491.1"/>
    <property type="molecule type" value="Genomic_DNA"/>
</dbReference>
<dbReference type="InterPro" id="IPR058163">
    <property type="entry name" value="LysR-type_TF_proteobact-type"/>
</dbReference>
<keyword evidence="2" id="KW-0805">Transcription regulation</keyword>
<evidence type="ECO:0000259" key="5">
    <source>
        <dbReference type="PROSITE" id="PS50931"/>
    </source>
</evidence>
<dbReference type="InterPro" id="IPR000847">
    <property type="entry name" value="LysR_HTH_N"/>
</dbReference>
<dbReference type="Pfam" id="PF00126">
    <property type="entry name" value="HTH_1"/>
    <property type="match status" value="1"/>
</dbReference>
<dbReference type="PANTHER" id="PTHR30537">
    <property type="entry name" value="HTH-TYPE TRANSCRIPTIONAL REGULATOR"/>
    <property type="match status" value="1"/>
</dbReference>
<protein>
    <submittedName>
        <fullName evidence="6">LysR family transcriptional regulator</fullName>
    </submittedName>
</protein>
<dbReference type="RefSeq" id="WP_176867533.1">
    <property type="nucleotide sequence ID" value="NZ_JABXWT010000028.1"/>
</dbReference>
<evidence type="ECO:0000256" key="4">
    <source>
        <dbReference type="ARBA" id="ARBA00023163"/>
    </source>
</evidence>
<gene>
    <name evidence="6" type="ORF">HW561_22160</name>
</gene>
<feature type="domain" description="HTH lysR-type" evidence="5">
    <location>
        <begin position="23"/>
        <end position="80"/>
    </location>
</feature>
<evidence type="ECO:0000313" key="7">
    <source>
        <dbReference type="Proteomes" id="UP000630805"/>
    </source>
</evidence>
<keyword evidence="3" id="KW-0238">DNA-binding</keyword>
<dbReference type="Proteomes" id="UP000630805">
    <property type="component" value="Unassembled WGS sequence"/>
</dbReference>
<accession>A0ABX2PYU6</accession>
<dbReference type="Gene3D" id="3.40.190.290">
    <property type="match status" value="1"/>
</dbReference>